<comment type="caution">
    <text evidence="2">The sequence shown here is derived from an EMBL/GenBank/DDBJ whole genome shotgun (WGS) entry which is preliminary data.</text>
</comment>
<sequence>MELLHQQLFQEKQCKNFYPFIKVVFEIRDKNHYLVQIALSAYGYSTHERSRLYNCYFSSQ</sequence>
<dbReference type="Gene3D" id="2.60.40.180">
    <property type="entry name" value="Transthyretin/hydroxyisourate hydrolase domain"/>
    <property type="match status" value="1"/>
</dbReference>
<dbReference type="EC" id="3.5.2.17" evidence="2"/>
<dbReference type="EMBL" id="JAJJML010000001">
    <property type="protein sequence ID" value="MCC9032947.1"/>
    <property type="molecule type" value="Genomic_DNA"/>
</dbReference>
<dbReference type="SUPFAM" id="SSF49472">
    <property type="entry name" value="Transthyretin (synonym: prealbumin)"/>
    <property type="match status" value="1"/>
</dbReference>
<evidence type="ECO:0000259" key="1">
    <source>
        <dbReference type="Pfam" id="PF00576"/>
    </source>
</evidence>
<feature type="domain" description="Transthyretin/hydroxyisourate hydrolase" evidence="1">
    <location>
        <begin position="6"/>
        <end position="47"/>
    </location>
</feature>
<accession>A0A9Q3YRM3</accession>
<name>A0A9Q3YRM3_9FLAO</name>
<dbReference type="GO" id="GO:0033971">
    <property type="term" value="F:hydroxyisourate hydrolase activity"/>
    <property type="evidence" value="ECO:0007669"/>
    <property type="project" value="UniProtKB-EC"/>
</dbReference>
<organism evidence="2 3">
    <name type="scientific">Chryseobacterium muglaense</name>
    <dbReference type="NCBI Taxonomy" id="2893752"/>
    <lineage>
        <taxon>Bacteria</taxon>
        <taxon>Pseudomonadati</taxon>
        <taxon>Bacteroidota</taxon>
        <taxon>Flavobacteriia</taxon>
        <taxon>Flavobacteriales</taxon>
        <taxon>Weeksellaceae</taxon>
        <taxon>Chryseobacterium group</taxon>
        <taxon>Chryseobacterium</taxon>
    </lineage>
</organism>
<dbReference type="InterPro" id="IPR036817">
    <property type="entry name" value="Transthyretin/HIU_hydrolase_sf"/>
</dbReference>
<dbReference type="AlphaFoldDB" id="A0A9Q3YRM3"/>
<dbReference type="RefSeq" id="WP_229986474.1">
    <property type="nucleotide sequence ID" value="NZ_JACXXP010000003.1"/>
</dbReference>
<dbReference type="InterPro" id="IPR023416">
    <property type="entry name" value="Transthyretin/HIU_hydrolase_d"/>
</dbReference>
<dbReference type="Proteomes" id="UP001107960">
    <property type="component" value="Unassembled WGS sequence"/>
</dbReference>
<gene>
    <name evidence="2" type="ORF">LNP80_01585</name>
</gene>
<keyword evidence="2" id="KW-0378">Hydrolase</keyword>
<dbReference type="Pfam" id="PF00576">
    <property type="entry name" value="Transthyretin"/>
    <property type="match status" value="1"/>
</dbReference>
<reference evidence="2" key="1">
    <citation type="submission" date="2021-11" db="EMBL/GenBank/DDBJ databases">
        <title>Description of novel Chryseobacterium species.</title>
        <authorList>
            <person name="Saticioglu I.B."/>
            <person name="Ay H."/>
            <person name="Altun S."/>
            <person name="Duman M."/>
        </authorList>
    </citation>
    <scope>NUCLEOTIDE SEQUENCE</scope>
    <source>
        <strain evidence="2">C-39</strain>
    </source>
</reference>
<evidence type="ECO:0000313" key="2">
    <source>
        <dbReference type="EMBL" id="MCC9032947.1"/>
    </source>
</evidence>
<protein>
    <submittedName>
        <fullName evidence="2">Hydroxyisourate hydrolase</fullName>
        <ecNumber evidence="2">3.5.2.17</ecNumber>
    </submittedName>
</protein>
<evidence type="ECO:0000313" key="3">
    <source>
        <dbReference type="Proteomes" id="UP001107960"/>
    </source>
</evidence>
<proteinExistence type="predicted"/>